<comment type="caution">
    <text evidence="2">The sequence shown here is derived from an EMBL/GenBank/DDBJ whole genome shotgun (WGS) entry which is preliminary data.</text>
</comment>
<dbReference type="Proteomes" id="UP001150904">
    <property type="component" value="Unassembled WGS sequence"/>
</dbReference>
<feature type="signal peptide" evidence="1">
    <location>
        <begin position="1"/>
        <end position="19"/>
    </location>
</feature>
<dbReference type="AlphaFoldDB" id="A0A9W9MII5"/>
<reference evidence="2" key="1">
    <citation type="submission" date="2022-12" db="EMBL/GenBank/DDBJ databases">
        <authorList>
            <person name="Petersen C."/>
        </authorList>
    </citation>
    <scope>NUCLEOTIDE SEQUENCE</scope>
    <source>
        <strain evidence="2">IBT 15544</strain>
    </source>
</reference>
<reference evidence="2" key="2">
    <citation type="journal article" date="2023" name="IMA Fungus">
        <title>Comparative genomic study of the Penicillium genus elucidates a diverse pangenome and 15 lateral gene transfer events.</title>
        <authorList>
            <person name="Petersen C."/>
            <person name="Sorensen T."/>
            <person name="Nielsen M.R."/>
            <person name="Sondergaard T.E."/>
            <person name="Sorensen J.L."/>
            <person name="Fitzpatrick D.A."/>
            <person name="Frisvad J.C."/>
            <person name="Nielsen K.L."/>
        </authorList>
    </citation>
    <scope>NUCLEOTIDE SEQUENCE</scope>
    <source>
        <strain evidence="2">IBT 15544</strain>
    </source>
</reference>
<keyword evidence="1" id="KW-0732">Signal</keyword>
<dbReference type="RefSeq" id="XP_058307884.1">
    <property type="nucleotide sequence ID" value="XM_058453693.1"/>
</dbReference>
<dbReference type="OrthoDB" id="4726568at2759"/>
<accession>A0A9W9MII5</accession>
<proteinExistence type="predicted"/>
<protein>
    <submittedName>
        <fullName evidence="2">Uncharacterized protein</fullName>
    </submittedName>
</protein>
<sequence>MKFHYSLGFLFAISGVASAIPVADLSAELDLVPRELVEYGLNEVEVRSLNEANILEARINCRKINRTIVRIGTSAAVSAIIHLSTDLAKQVCEGEGAPKCARYVGYVQSGLDIIFLAIGYAHGSVGTSSTNEQSSFDPGPVRRDISTQNSFADGLNDALQNDGWKYGLLENVDISSLNVGKRGSDPKLIHRLIARNMTYDDQGNTSDVGLNYFDNGDINLDFAGDFGTLPTGSGQSNVQKRFNGAGFKISTTTRVQSRLTRPHERSMAHSIALDWASDANSYAMSDYIGLVKTGHTANFYFRIIPETKGFGLNYESVNICGQLAGYL</sequence>
<evidence type="ECO:0000256" key="1">
    <source>
        <dbReference type="SAM" id="SignalP"/>
    </source>
</evidence>
<keyword evidence="3" id="KW-1185">Reference proteome</keyword>
<feature type="chain" id="PRO_5040937004" evidence="1">
    <location>
        <begin position="20"/>
        <end position="327"/>
    </location>
</feature>
<evidence type="ECO:0000313" key="3">
    <source>
        <dbReference type="Proteomes" id="UP001150904"/>
    </source>
</evidence>
<evidence type="ECO:0000313" key="2">
    <source>
        <dbReference type="EMBL" id="KAJ5201968.1"/>
    </source>
</evidence>
<dbReference type="GeneID" id="83180994"/>
<dbReference type="EMBL" id="JAPQKR010000013">
    <property type="protein sequence ID" value="KAJ5201968.1"/>
    <property type="molecule type" value="Genomic_DNA"/>
</dbReference>
<gene>
    <name evidence="2" type="ORF">N7498_006631</name>
</gene>
<organism evidence="2 3">
    <name type="scientific">Penicillium cinerascens</name>
    <dbReference type="NCBI Taxonomy" id="70096"/>
    <lineage>
        <taxon>Eukaryota</taxon>
        <taxon>Fungi</taxon>
        <taxon>Dikarya</taxon>
        <taxon>Ascomycota</taxon>
        <taxon>Pezizomycotina</taxon>
        <taxon>Eurotiomycetes</taxon>
        <taxon>Eurotiomycetidae</taxon>
        <taxon>Eurotiales</taxon>
        <taxon>Aspergillaceae</taxon>
        <taxon>Penicillium</taxon>
    </lineage>
</organism>
<name>A0A9W9MII5_9EURO</name>